<feature type="domain" description="HTH cro/C1-type" evidence="5">
    <location>
        <begin position="681"/>
        <end position="737"/>
    </location>
</feature>
<dbReference type="Gene3D" id="3.30.1160.10">
    <property type="entry name" value="Cyanate lyase, C-terminal domain"/>
    <property type="match status" value="2"/>
</dbReference>
<reference evidence="7 8" key="1">
    <citation type="submission" date="2019-04" db="EMBL/GenBank/DDBJ databases">
        <title>An improved genome assembly and genetic linkage map for asparagus bean, Vigna unguiculata ssp. sesquipedialis.</title>
        <authorList>
            <person name="Xia Q."/>
            <person name="Zhang R."/>
            <person name="Dong Y."/>
        </authorList>
    </citation>
    <scope>NUCLEOTIDE SEQUENCE [LARGE SCALE GENOMIC DNA]</scope>
    <source>
        <tissue evidence="7">Leaf</tissue>
    </source>
</reference>
<dbReference type="SUPFAM" id="SSF47413">
    <property type="entry name" value="lambda repressor-like DNA-binding domains"/>
    <property type="match status" value="2"/>
</dbReference>
<evidence type="ECO:0000256" key="3">
    <source>
        <dbReference type="HAMAP-Rule" id="MF_03139"/>
    </source>
</evidence>
<dbReference type="GO" id="GO:0008824">
    <property type="term" value="F:cyanate hydratase activity"/>
    <property type="evidence" value="ECO:0007669"/>
    <property type="project" value="UniProtKB-UniRule"/>
</dbReference>
<accession>A0A4D6MWH7</accession>
<dbReference type="CDD" id="cd00559">
    <property type="entry name" value="Cyanase_C"/>
    <property type="match status" value="1"/>
</dbReference>
<dbReference type="PANTHER" id="PTHR34186">
    <property type="entry name" value="CYANATE HYDRATASE"/>
    <property type="match status" value="1"/>
</dbReference>
<dbReference type="InterPro" id="IPR003712">
    <property type="entry name" value="Cyanate_lyase_C"/>
</dbReference>
<dbReference type="InterPro" id="IPR036375">
    <property type="entry name" value="Hemopexin-like_dom_sf"/>
</dbReference>
<keyword evidence="2 3" id="KW-0456">Lyase</keyword>
<protein>
    <recommendedName>
        <fullName evidence="3">Cyanate hydratase</fullName>
        <shortName evidence="3">Cyanase</shortName>
        <ecNumber evidence="3">4.2.1.104</ecNumber>
    </recommendedName>
    <alternativeName>
        <fullName evidence="3">Cyanate hydrolase</fullName>
    </alternativeName>
    <alternativeName>
        <fullName evidence="3">Cyanate lyase</fullName>
    </alternativeName>
</protein>
<dbReference type="Gene3D" id="2.110.10.10">
    <property type="entry name" value="Hemopexin-like domain"/>
    <property type="match status" value="1"/>
</dbReference>
<feature type="repeat" description="Hemopexin" evidence="4">
    <location>
        <begin position="424"/>
        <end position="475"/>
    </location>
</feature>
<evidence type="ECO:0000313" key="8">
    <source>
        <dbReference type="Proteomes" id="UP000501690"/>
    </source>
</evidence>
<evidence type="ECO:0000313" key="7">
    <source>
        <dbReference type="EMBL" id="QCE05074.1"/>
    </source>
</evidence>
<dbReference type="InterPro" id="IPR018487">
    <property type="entry name" value="Hemopexin-like_repeat"/>
</dbReference>
<dbReference type="Pfam" id="PF02560">
    <property type="entry name" value="Cyanate_lyase"/>
    <property type="match status" value="2"/>
</dbReference>
<dbReference type="Gene3D" id="3.90.210.10">
    <property type="entry name" value="Heat-Labile Enterotoxin, subunit A"/>
    <property type="match status" value="1"/>
</dbReference>
<dbReference type="PRINTS" id="PR01693">
    <property type="entry name" value="CYANASE"/>
</dbReference>
<dbReference type="Proteomes" id="UP000501690">
    <property type="component" value="Linkage Group LG9"/>
</dbReference>
<dbReference type="Gene3D" id="1.10.260.40">
    <property type="entry name" value="lambda repressor-like DNA-binding domains"/>
    <property type="match status" value="2"/>
</dbReference>
<dbReference type="SMART" id="SM01116">
    <property type="entry name" value="Cyanate_lyase"/>
    <property type="match status" value="2"/>
</dbReference>
<evidence type="ECO:0000256" key="4">
    <source>
        <dbReference type="PROSITE-ProRule" id="PRU01011"/>
    </source>
</evidence>
<dbReference type="PROSITE" id="PS51642">
    <property type="entry name" value="HEMOPEXIN_2"/>
    <property type="match status" value="3"/>
</dbReference>
<dbReference type="InterPro" id="IPR008076">
    <property type="entry name" value="Cyanase"/>
</dbReference>
<feature type="active site" evidence="3">
    <location>
        <position position="90"/>
    </location>
</feature>
<dbReference type="AlphaFoldDB" id="A0A4D6MWH7"/>
<dbReference type="InterPro" id="IPR036581">
    <property type="entry name" value="Cyanate_lyase_C_sf"/>
</dbReference>
<feature type="repeat" description="Hemopexin" evidence="4">
    <location>
        <begin position="591"/>
        <end position="642"/>
    </location>
</feature>
<name>A0A4D6MWH7_VIGUN</name>
<organism evidence="7 8">
    <name type="scientific">Vigna unguiculata</name>
    <name type="common">Cowpea</name>
    <dbReference type="NCBI Taxonomy" id="3917"/>
    <lineage>
        <taxon>Eukaryota</taxon>
        <taxon>Viridiplantae</taxon>
        <taxon>Streptophyta</taxon>
        <taxon>Embryophyta</taxon>
        <taxon>Tracheophyta</taxon>
        <taxon>Spermatophyta</taxon>
        <taxon>Magnoliopsida</taxon>
        <taxon>eudicotyledons</taxon>
        <taxon>Gunneridae</taxon>
        <taxon>Pentapetalae</taxon>
        <taxon>rosids</taxon>
        <taxon>fabids</taxon>
        <taxon>Fabales</taxon>
        <taxon>Fabaceae</taxon>
        <taxon>Papilionoideae</taxon>
        <taxon>50 kb inversion clade</taxon>
        <taxon>NPAAA clade</taxon>
        <taxon>indigoferoid/millettioid clade</taxon>
        <taxon>Phaseoleae</taxon>
        <taxon>Vigna</taxon>
    </lineage>
</organism>
<dbReference type="EC" id="4.2.1.104" evidence="3"/>
<feature type="active site" evidence="3">
    <location>
        <position position="93"/>
    </location>
</feature>
<feature type="domain" description="Cyanate lyase C-terminal" evidence="6">
    <location>
        <begin position="77"/>
        <end position="150"/>
    </location>
</feature>
<dbReference type="InterPro" id="IPR001387">
    <property type="entry name" value="Cro/C1-type_HTH"/>
</dbReference>
<keyword evidence="8" id="KW-1185">Reference proteome</keyword>
<dbReference type="FunFam" id="3.30.1160.10:FF:000002">
    <property type="entry name" value="Cyanate hydratase"/>
    <property type="match status" value="1"/>
</dbReference>
<dbReference type="InterPro" id="IPR054695">
    <property type="entry name" value="Pierisin-like_dom"/>
</dbReference>
<dbReference type="InterPro" id="IPR010982">
    <property type="entry name" value="Lambda_DNA-bd_dom_sf"/>
</dbReference>
<gene>
    <name evidence="3" type="primary">CYN</name>
    <name evidence="7" type="ORF">DEO72_LG9g74</name>
</gene>
<evidence type="ECO:0000259" key="6">
    <source>
        <dbReference type="SMART" id="SM01116"/>
    </source>
</evidence>
<dbReference type="SUPFAM" id="SSF50923">
    <property type="entry name" value="Hemopexin-like domain"/>
    <property type="match status" value="2"/>
</dbReference>
<dbReference type="SUPFAM" id="SSF56399">
    <property type="entry name" value="ADP-ribosylation"/>
    <property type="match status" value="1"/>
</dbReference>
<feature type="active site" evidence="3">
    <location>
        <position position="116"/>
    </location>
</feature>
<comment type="function">
    <text evidence="1 3">Catalyzes the reaction of cyanate with bicarbonate to produce ammonia and carbon dioxide.</text>
</comment>
<sequence length="853" mass="97089">MEQNKESTVAKLQAVKLESGKSYNQLAEETGLTNVYVAQLLRRQAQLKPDTAPVLRAALPGLSEFLLREMMRPPLRSYDPNLIQDPTVYRLNEAVMHFGESIKEIINEEFGDGIMSAIDFYCSVDKIKGVDGKDRVVVTFDGKYLPHSEQKQVFYVEISVLTIVSNGQQDLAEARNLLENLNRVNVVQGNLTEVVYRTGDQDLDIRRPVYRWDRRPYQDIFANGFQAWPQGQTPNNTYYDLLHFIQHAGAPLDPNRPPTTTHAFVSTTLNNAWQPTPSTQVLPPGSQIQFYRYEVYAPGGIWVAVTLGNRYSYVSQAEVCFAGGIAPQYIRSCLIFTATREAGSRYVRLRRETRLIINRNFNPESAPYNQVVIYIPVYYYRDDNGENRYLPEETYPPMREKRQVLEADNDAALDWYTTKVVEVPSYIDSAFRSSKPNEVYFFLKNKYVQVYYTPGDTKDKILTDLRLICDGFPSLLDTPFGEYGIDCAFDTEASKAYIFSTNLCAYIDYAPGTMDDKILSGPMTIAAMFPVLKNTVFENGIDSAFRSTRGKEVYLFKNNKYVRIAYDSKQLVGSIRNIGDGFPILKGTIFESGIDACYASHVESEAYLFKGDKYVRIKFSPGTYDDALVGDVRPILDGWPCLKGILPLDNKGIDTHSHADHEQADPDPCEMEENKESTVAKLQAVKHKSGKSYNQLADETGLTNVYVAQLLRRQAQLKPDTAPLLLAALPNLPEDLVWEMMRPPLRSYDPELILDPTVYRLNEGVMHFGESIKEIINEEFGDGINQKTWFQEEGYRGENEFEIFETCFFLQQQEVEVPDVRRQGQISHFSNTIRVQIEIMGMEEQMTSVSILC</sequence>
<dbReference type="SUPFAM" id="SSF55234">
    <property type="entry name" value="Cyanase C-terminal domain"/>
    <property type="match status" value="2"/>
</dbReference>
<proteinExistence type="inferred from homology"/>
<dbReference type="Pfam" id="PF22596">
    <property type="entry name" value="Scabin-like"/>
    <property type="match status" value="1"/>
</dbReference>
<dbReference type="SMART" id="SM00120">
    <property type="entry name" value="HX"/>
    <property type="match status" value="3"/>
</dbReference>
<comment type="catalytic activity">
    <reaction evidence="3">
        <text>cyanate + hydrogencarbonate + 3 H(+) = NH4(+) + 2 CO2</text>
        <dbReference type="Rhea" id="RHEA:11120"/>
        <dbReference type="ChEBI" id="CHEBI:15378"/>
        <dbReference type="ChEBI" id="CHEBI:16526"/>
        <dbReference type="ChEBI" id="CHEBI:17544"/>
        <dbReference type="ChEBI" id="CHEBI:28938"/>
        <dbReference type="ChEBI" id="CHEBI:29195"/>
        <dbReference type="EC" id="4.2.1.104"/>
    </reaction>
</comment>
<feature type="repeat" description="Hemopexin" evidence="4">
    <location>
        <begin position="538"/>
        <end position="585"/>
    </location>
</feature>
<dbReference type="EMBL" id="CP039353">
    <property type="protein sequence ID" value="QCE05074.1"/>
    <property type="molecule type" value="Genomic_DNA"/>
</dbReference>
<evidence type="ECO:0000259" key="5">
    <source>
        <dbReference type="SMART" id="SM00530"/>
    </source>
</evidence>
<dbReference type="PANTHER" id="PTHR34186:SF2">
    <property type="entry name" value="CYANATE HYDRATASE"/>
    <property type="match status" value="1"/>
</dbReference>
<evidence type="ECO:0000256" key="2">
    <source>
        <dbReference type="ARBA" id="ARBA00023239"/>
    </source>
</evidence>
<feature type="domain" description="HTH cro/C1-type" evidence="5">
    <location>
        <begin position="11"/>
        <end position="66"/>
    </location>
</feature>
<dbReference type="HAMAP" id="MF_00535">
    <property type="entry name" value="Cyanate_hydrat"/>
    <property type="match status" value="1"/>
</dbReference>
<dbReference type="SMART" id="SM00530">
    <property type="entry name" value="HTH_XRE"/>
    <property type="match status" value="2"/>
</dbReference>
<dbReference type="GO" id="GO:0003677">
    <property type="term" value="F:DNA binding"/>
    <property type="evidence" value="ECO:0007669"/>
    <property type="project" value="InterPro"/>
</dbReference>
<feature type="domain" description="Cyanate lyase C-terminal" evidence="6">
    <location>
        <begin position="747"/>
        <end position="815"/>
    </location>
</feature>
<evidence type="ECO:0000256" key="1">
    <source>
        <dbReference type="ARBA" id="ARBA00003561"/>
    </source>
</evidence>
<comment type="similarity">
    <text evidence="3">Belongs to the cyanase family.</text>
</comment>